<evidence type="ECO:0000313" key="5">
    <source>
        <dbReference type="EMBL" id="PLB38006.1"/>
    </source>
</evidence>
<name>A0A2I2FBJ7_ASPCN</name>
<evidence type="ECO:0000259" key="4">
    <source>
        <dbReference type="Pfam" id="PF05368"/>
    </source>
</evidence>
<dbReference type="OrthoDB" id="10000533at2759"/>
<gene>
    <name evidence="5" type="ORF">BDW47DRAFT_125709</name>
</gene>
<evidence type="ECO:0000256" key="3">
    <source>
        <dbReference type="ARBA" id="ARBA00023002"/>
    </source>
</evidence>
<dbReference type="Proteomes" id="UP000234585">
    <property type="component" value="Unassembled WGS sequence"/>
</dbReference>
<dbReference type="GeneID" id="36523592"/>
<dbReference type="SUPFAM" id="SSF51735">
    <property type="entry name" value="NAD(P)-binding Rossmann-fold domains"/>
    <property type="match status" value="1"/>
</dbReference>
<dbReference type="InterPro" id="IPR036291">
    <property type="entry name" value="NAD(P)-bd_dom_sf"/>
</dbReference>
<keyword evidence="6" id="KW-1185">Reference proteome</keyword>
<dbReference type="GO" id="GO:0016491">
    <property type="term" value="F:oxidoreductase activity"/>
    <property type="evidence" value="ECO:0007669"/>
    <property type="project" value="UniProtKB-KW"/>
</dbReference>
<reference evidence="5 6" key="1">
    <citation type="submission" date="2017-12" db="EMBL/GenBank/DDBJ databases">
        <authorList>
            <consortium name="DOE Joint Genome Institute"/>
            <person name="Haridas S."/>
            <person name="Kjaerbolling I."/>
            <person name="Vesth T.C."/>
            <person name="Frisvad J.C."/>
            <person name="Nybo J.L."/>
            <person name="Theobald S."/>
            <person name="Kuo A."/>
            <person name="Bowyer P."/>
            <person name="Matsuda Y."/>
            <person name="Mondo S."/>
            <person name="Lyhne E.K."/>
            <person name="Kogle M.E."/>
            <person name="Clum A."/>
            <person name="Lipzen A."/>
            <person name="Salamov A."/>
            <person name="Ngan C.Y."/>
            <person name="Daum C."/>
            <person name="Chiniquy J."/>
            <person name="Barry K."/>
            <person name="LaButti K."/>
            <person name="Simmons B.A."/>
            <person name="Magnuson J.K."/>
            <person name="Mortensen U.H."/>
            <person name="Larsen T.O."/>
            <person name="Grigoriev I.V."/>
            <person name="Baker S.E."/>
            <person name="Andersen M.R."/>
            <person name="Nordberg H.P."/>
            <person name="Cantor M.N."/>
            <person name="Hua S.X."/>
        </authorList>
    </citation>
    <scope>NUCLEOTIDE SEQUENCE [LARGE SCALE GENOMIC DNA]</scope>
    <source>
        <strain evidence="5 6">CBS 102.13</strain>
    </source>
</reference>
<evidence type="ECO:0000313" key="6">
    <source>
        <dbReference type="Proteomes" id="UP000234585"/>
    </source>
</evidence>
<evidence type="ECO:0000256" key="1">
    <source>
        <dbReference type="ARBA" id="ARBA00005725"/>
    </source>
</evidence>
<dbReference type="InterPro" id="IPR008030">
    <property type="entry name" value="NmrA-like"/>
</dbReference>
<comment type="similarity">
    <text evidence="1">Belongs to the NmrA-type oxidoreductase family. Isoflavone reductase subfamily.</text>
</comment>
<dbReference type="RefSeq" id="XP_024672018.1">
    <property type="nucleotide sequence ID" value="XM_024816432.1"/>
</dbReference>
<organism evidence="5 6">
    <name type="scientific">Aspergillus candidus</name>
    <dbReference type="NCBI Taxonomy" id="41067"/>
    <lineage>
        <taxon>Eukaryota</taxon>
        <taxon>Fungi</taxon>
        <taxon>Dikarya</taxon>
        <taxon>Ascomycota</taxon>
        <taxon>Pezizomycotina</taxon>
        <taxon>Eurotiomycetes</taxon>
        <taxon>Eurotiomycetidae</taxon>
        <taxon>Eurotiales</taxon>
        <taxon>Aspergillaceae</taxon>
        <taxon>Aspergillus</taxon>
        <taxon>Aspergillus subgen. Circumdati</taxon>
    </lineage>
</organism>
<proteinExistence type="inferred from homology"/>
<evidence type="ECO:0000256" key="2">
    <source>
        <dbReference type="ARBA" id="ARBA00022857"/>
    </source>
</evidence>
<feature type="domain" description="NmrA-like" evidence="4">
    <location>
        <begin position="4"/>
        <end position="238"/>
    </location>
</feature>
<dbReference type="PANTHER" id="PTHR47706:SF4">
    <property type="entry name" value="NMRA-LIKE DOMAIN-CONTAINING PROTEIN"/>
    <property type="match status" value="1"/>
</dbReference>
<dbReference type="EMBL" id="KZ559138">
    <property type="protein sequence ID" value="PLB38006.1"/>
    <property type="molecule type" value="Genomic_DNA"/>
</dbReference>
<dbReference type="AlphaFoldDB" id="A0A2I2FBJ7"/>
<dbReference type="Pfam" id="PF05368">
    <property type="entry name" value="NmrA"/>
    <property type="match status" value="1"/>
</dbReference>
<protein>
    <submittedName>
        <fullName evidence="5">NAD(P)-binding protein</fullName>
    </submittedName>
</protein>
<dbReference type="Gene3D" id="3.40.50.720">
    <property type="entry name" value="NAD(P)-binding Rossmann-like Domain"/>
    <property type="match status" value="1"/>
</dbReference>
<dbReference type="PANTHER" id="PTHR47706">
    <property type="entry name" value="NMRA-LIKE FAMILY PROTEIN"/>
    <property type="match status" value="1"/>
</dbReference>
<keyword evidence="2" id="KW-0521">NADP</keyword>
<accession>A0A2I2FBJ7</accession>
<dbReference type="InterPro" id="IPR051609">
    <property type="entry name" value="NmrA/Isoflavone_reductase-like"/>
</dbReference>
<sequence>MGIIAVAGGTGSVGRTIVDALVARATHKVIILSRTDRPPKDGVSFQPVTYQDVDTTARALEAASIDTVICAFGIDNQAVQDTQLNLIQAAERSTCTRRFVVSSFDLLYKEEHVPLLPWAQWALDTDRAVAQTGLHYTRIVSGLFLDYYGVPHWKSYLKPFVNAVNVGAKWAAIPGDGTTPVSFVTSQDMARLVARLMDEDGARWPRVAGIAGQTRSFGEILAIAERVRGGKFSVVYDSLDRLRSGHISFPDFVETGLEEPGRSSEWIFATFHYLSATGNYLVQTEETLDARFPEIRITTPEEVIEESWGGR</sequence>
<keyword evidence="3" id="KW-0560">Oxidoreductase</keyword>